<dbReference type="EMBL" id="QKTX01000004">
    <property type="protein sequence ID" value="PZV84368.1"/>
    <property type="molecule type" value="Genomic_DNA"/>
</dbReference>
<accession>A0A326RT43</accession>
<dbReference type="RefSeq" id="WP_146250872.1">
    <property type="nucleotide sequence ID" value="NZ_QKTX01000004.1"/>
</dbReference>
<reference evidence="1 2" key="1">
    <citation type="submission" date="2018-06" db="EMBL/GenBank/DDBJ databases">
        <title>Genomic Encyclopedia of Archaeal and Bacterial Type Strains, Phase II (KMG-II): from individual species to whole genera.</title>
        <authorList>
            <person name="Goeker M."/>
        </authorList>
    </citation>
    <scope>NUCLEOTIDE SEQUENCE [LARGE SCALE GENOMIC DNA]</scope>
    <source>
        <strain evidence="1 2">T4</strain>
    </source>
</reference>
<gene>
    <name evidence="1" type="ORF">CLV31_10416</name>
</gene>
<comment type="caution">
    <text evidence="1">The sequence shown here is derived from an EMBL/GenBank/DDBJ whole genome shotgun (WGS) entry which is preliminary data.</text>
</comment>
<name>A0A326RT43_9BACT</name>
<dbReference type="AlphaFoldDB" id="A0A326RT43"/>
<organism evidence="1 2">
    <name type="scientific">Algoriphagus aquaeductus</name>
    <dbReference type="NCBI Taxonomy" id="475299"/>
    <lineage>
        <taxon>Bacteria</taxon>
        <taxon>Pseudomonadati</taxon>
        <taxon>Bacteroidota</taxon>
        <taxon>Cytophagia</taxon>
        <taxon>Cytophagales</taxon>
        <taxon>Cyclobacteriaceae</taxon>
        <taxon>Algoriphagus</taxon>
    </lineage>
</organism>
<evidence type="ECO:0000313" key="1">
    <source>
        <dbReference type="EMBL" id="PZV84368.1"/>
    </source>
</evidence>
<keyword evidence="2" id="KW-1185">Reference proteome</keyword>
<protein>
    <submittedName>
        <fullName evidence="1">Uncharacterized protein</fullName>
    </submittedName>
</protein>
<sequence length="86" mass="10054">MAKLFFSRYTITSGGQYTDKFDFLLNGLKNEASTTYRSYVYRFFDTEVLEVIEKYWDKGIECNLQTRSWLIVGSVGSQWAQGWLKG</sequence>
<proteinExistence type="predicted"/>
<evidence type="ECO:0000313" key="2">
    <source>
        <dbReference type="Proteomes" id="UP000248917"/>
    </source>
</evidence>
<dbReference type="Proteomes" id="UP000248917">
    <property type="component" value="Unassembled WGS sequence"/>
</dbReference>